<dbReference type="PROSITE" id="PS50943">
    <property type="entry name" value="HTH_CROC1"/>
    <property type="match status" value="1"/>
</dbReference>
<feature type="transmembrane region" description="Helical" evidence="1">
    <location>
        <begin position="127"/>
        <end position="147"/>
    </location>
</feature>
<organism evidence="3 4">
    <name type="scientific">Nonlabens marinus S1-08</name>
    <dbReference type="NCBI Taxonomy" id="1454201"/>
    <lineage>
        <taxon>Bacteria</taxon>
        <taxon>Pseudomonadati</taxon>
        <taxon>Bacteroidota</taxon>
        <taxon>Flavobacteriia</taxon>
        <taxon>Flavobacteriales</taxon>
        <taxon>Flavobacteriaceae</taxon>
        <taxon>Nonlabens</taxon>
    </lineage>
</organism>
<feature type="domain" description="HTH cro/C1-type" evidence="2">
    <location>
        <begin position="10"/>
        <end position="64"/>
    </location>
</feature>
<evidence type="ECO:0000313" key="4">
    <source>
        <dbReference type="Proteomes" id="UP000031760"/>
    </source>
</evidence>
<dbReference type="GO" id="GO:0003677">
    <property type="term" value="F:DNA binding"/>
    <property type="evidence" value="ECO:0007669"/>
    <property type="project" value="InterPro"/>
</dbReference>
<keyword evidence="1" id="KW-0812">Transmembrane</keyword>
<feature type="transmembrane region" description="Helical" evidence="1">
    <location>
        <begin position="188"/>
        <end position="211"/>
    </location>
</feature>
<keyword evidence="1" id="KW-1133">Transmembrane helix</keyword>
<evidence type="ECO:0000259" key="2">
    <source>
        <dbReference type="PROSITE" id="PS50943"/>
    </source>
</evidence>
<sequence length="273" mass="30821">MKQPELGDYIANLRKEQGLTQEELVERCNINVRTIQRIEAGDVTPRNYTIKNILQALGSSYAEITQELHNKPKTEKTPENLLKNPKNGLWVAIVGMAYVLTSIPLTIIDLSLNMFNDAIVTSDSRFLIAALYCILATVFYLGLSFNLKFKTPMLKIFSILYIMVVVFSEILFMDIYNTNVSGAISPTIIGMTMIISVIFSISIGLLSIPFFQNKDRFSRPYKYLGYLLIIAAAFNLTVLLFPIGSLLVTVFEIMMVIYFIQNHKAFANEPTMA</sequence>
<feature type="transmembrane region" description="Helical" evidence="1">
    <location>
        <begin position="88"/>
        <end position="107"/>
    </location>
</feature>
<dbReference type="EMBL" id="AP014548">
    <property type="protein sequence ID" value="BAO54082.1"/>
    <property type="molecule type" value="Genomic_DNA"/>
</dbReference>
<reference evidence="3 4" key="1">
    <citation type="journal article" date="2014" name="Proc. Natl. Acad. Sci. U.S.A.">
        <title>Functional characterization of flavobacteria rhodopsins reveals a unique class of light-driven chloride pump in bacteria.</title>
        <authorList>
            <person name="Yoshizawa S."/>
            <person name="Kumagai Y."/>
            <person name="Kim H."/>
            <person name="Ogura Y."/>
            <person name="Hayashi T."/>
            <person name="Iwasaki W."/>
            <person name="DeLong E.F."/>
            <person name="Kogure K."/>
        </authorList>
    </citation>
    <scope>NUCLEOTIDE SEQUENCE [LARGE SCALE GENOMIC DNA]</scope>
    <source>
        <strain evidence="3 4">S1-08</strain>
    </source>
</reference>
<dbReference type="OrthoDB" id="1357763at2"/>
<keyword evidence="4" id="KW-1185">Reference proteome</keyword>
<dbReference type="KEGG" id="nmf:NMS_0073"/>
<keyword evidence="1" id="KW-0472">Membrane</keyword>
<dbReference type="InterPro" id="IPR001387">
    <property type="entry name" value="Cro/C1-type_HTH"/>
</dbReference>
<dbReference type="SMART" id="SM00530">
    <property type="entry name" value="HTH_XRE"/>
    <property type="match status" value="1"/>
</dbReference>
<feature type="transmembrane region" description="Helical" evidence="1">
    <location>
        <begin position="159"/>
        <end position="176"/>
    </location>
</feature>
<gene>
    <name evidence="3" type="ORF">NMS_0073</name>
</gene>
<dbReference type="STRING" id="1454201.NMS_0073"/>
<dbReference type="InterPro" id="IPR010982">
    <property type="entry name" value="Lambda_DNA-bd_dom_sf"/>
</dbReference>
<dbReference type="Proteomes" id="UP000031760">
    <property type="component" value="Chromosome"/>
</dbReference>
<dbReference type="Gene3D" id="1.10.260.40">
    <property type="entry name" value="lambda repressor-like DNA-binding domains"/>
    <property type="match status" value="1"/>
</dbReference>
<dbReference type="Pfam" id="PF01381">
    <property type="entry name" value="HTH_3"/>
    <property type="match status" value="1"/>
</dbReference>
<dbReference type="AlphaFoldDB" id="W8VVQ6"/>
<dbReference type="HOGENOM" id="CLU_1000518_0_0_10"/>
<dbReference type="RefSeq" id="WP_158448939.1">
    <property type="nucleotide sequence ID" value="NZ_AP014548.1"/>
</dbReference>
<feature type="transmembrane region" description="Helical" evidence="1">
    <location>
        <begin position="223"/>
        <end position="248"/>
    </location>
</feature>
<protein>
    <recommendedName>
        <fullName evidence="2">HTH cro/C1-type domain-containing protein</fullName>
    </recommendedName>
</protein>
<evidence type="ECO:0000313" key="3">
    <source>
        <dbReference type="EMBL" id="BAO54082.1"/>
    </source>
</evidence>
<evidence type="ECO:0000256" key="1">
    <source>
        <dbReference type="SAM" id="Phobius"/>
    </source>
</evidence>
<proteinExistence type="predicted"/>
<name>W8VVQ6_9FLAO</name>
<dbReference type="CDD" id="cd00093">
    <property type="entry name" value="HTH_XRE"/>
    <property type="match status" value="1"/>
</dbReference>
<accession>W8VVQ6</accession>
<dbReference type="SUPFAM" id="SSF47413">
    <property type="entry name" value="lambda repressor-like DNA-binding domains"/>
    <property type="match status" value="1"/>
</dbReference>